<evidence type="ECO:0000256" key="1">
    <source>
        <dbReference type="SAM" id="MobiDB-lite"/>
    </source>
</evidence>
<feature type="compositionally biased region" description="Basic and acidic residues" evidence="1">
    <location>
        <begin position="21"/>
        <end position="30"/>
    </location>
</feature>
<gene>
    <name evidence="2" type="ORF">EDC18_10110</name>
</gene>
<protein>
    <submittedName>
        <fullName evidence="2">Uncharacterized protein</fullName>
    </submittedName>
</protein>
<evidence type="ECO:0000313" key="2">
    <source>
        <dbReference type="EMBL" id="TCT16715.1"/>
    </source>
</evidence>
<sequence length="73" mass="8582">MAAIKETQPDKLEKIKRFEKEKKAMQKKQEGATSRNIAKTAAKNGSKQKRNNKNWTKVYEDDLVDEYDLDYNM</sequence>
<name>A0A4R3MN92_9FIRM</name>
<dbReference type="AlphaFoldDB" id="A0A4R3MN92"/>
<organism evidence="2 3">
    <name type="scientific">Natranaerovirga pectinivora</name>
    <dbReference type="NCBI Taxonomy" id="682400"/>
    <lineage>
        <taxon>Bacteria</taxon>
        <taxon>Bacillati</taxon>
        <taxon>Bacillota</taxon>
        <taxon>Clostridia</taxon>
        <taxon>Lachnospirales</taxon>
        <taxon>Natranaerovirgaceae</taxon>
        <taxon>Natranaerovirga</taxon>
    </lineage>
</organism>
<evidence type="ECO:0000313" key="3">
    <source>
        <dbReference type="Proteomes" id="UP000294902"/>
    </source>
</evidence>
<feature type="region of interest" description="Disordered" evidence="1">
    <location>
        <begin position="21"/>
        <end position="55"/>
    </location>
</feature>
<dbReference type="RefSeq" id="WP_132249056.1">
    <property type="nucleotide sequence ID" value="NZ_SMAL01000001.1"/>
</dbReference>
<reference evidence="2 3" key="1">
    <citation type="submission" date="2019-03" db="EMBL/GenBank/DDBJ databases">
        <title>Genomic Encyclopedia of Type Strains, Phase IV (KMG-IV): sequencing the most valuable type-strain genomes for metagenomic binning, comparative biology and taxonomic classification.</title>
        <authorList>
            <person name="Goeker M."/>
        </authorList>
    </citation>
    <scope>NUCLEOTIDE SEQUENCE [LARGE SCALE GENOMIC DNA]</scope>
    <source>
        <strain evidence="2 3">DSM 24629</strain>
    </source>
</reference>
<dbReference type="Proteomes" id="UP000294902">
    <property type="component" value="Unassembled WGS sequence"/>
</dbReference>
<keyword evidence="3" id="KW-1185">Reference proteome</keyword>
<comment type="caution">
    <text evidence="2">The sequence shown here is derived from an EMBL/GenBank/DDBJ whole genome shotgun (WGS) entry which is preliminary data.</text>
</comment>
<proteinExistence type="predicted"/>
<accession>A0A4R3MN92</accession>
<dbReference type="EMBL" id="SMAL01000001">
    <property type="protein sequence ID" value="TCT16715.1"/>
    <property type="molecule type" value="Genomic_DNA"/>
</dbReference>